<evidence type="ECO:0000256" key="3">
    <source>
        <dbReference type="ARBA" id="ARBA00022737"/>
    </source>
</evidence>
<evidence type="ECO:0000256" key="11">
    <source>
        <dbReference type="SAM" id="MobiDB-lite"/>
    </source>
</evidence>
<dbReference type="InterPro" id="IPR050758">
    <property type="entry name" value="Znf_C2H2-type"/>
</dbReference>
<keyword evidence="7" id="KW-0238">DNA-binding</keyword>
<feature type="compositionally biased region" description="Pro residues" evidence="11">
    <location>
        <begin position="300"/>
        <end position="312"/>
    </location>
</feature>
<dbReference type="PANTHER" id="PTHR23234:SF10">
    <property type="entry name" value="RIKEN CDNA 6720489N17 GENE-RELATED"/>
    <property type="match status" value="1"/>
</dbReference>
<evidence type="ECO:0000256" key="6">
    <source>
        <dbReference type="ARBA" id="ARBA00023015"/>
    </source>
</evidence>
<evidence type="ECO:0000313" key="14">
    <source>
        <dbReference type="Proteomes" id="UP000075880"/>
    </source>
</evidence>
<dbReference type="InterPro" id="IPR013087">
    <property type="entry name" value="Znf_C2H2_type"/>
</dbReference>
<evidence type="ECO:0000256" key="4">
    <source>
        <dbReference type="ARBA" id="ARBA00022771"/>
    </source>
</evidence>
<dbReference type="InterPro" id="IPR036236">
    <property type="entry name" value="Znf_C2H2_sf"/>
</dbReference>
<dbReference type="Pfam" id="PF13894">
    <property type="entry name" value="zf-C2H2_4"/>
    <property type="match status" value="1"/>
</dbReference>
<dbReference type="SMART" id="SM00355">
    <property type="entry name" value="ZnF_C2H2"/>
    <property type="match status" value="6"/>
</dbReference>
<evidence type="ECO:0000256" key="2">
    <source>
        <dbReference type="ARBA" id="ARBA00022723"/>
    </source>
</evidence>
<evidence type="ECO:0000313" key="13">
    <source>
        <dbReference type="EnsemblMetazoa" id="ENSAATROPP012573"/>
    </source>
</evidence>
<evidence type="ECO:0000256" key="5">
    <source>
        <dbReference type="ARBA" id="ARBA00022833"/>
    </source>
</evidence>
<feature type="compositionally biased region" description="Low complexity" evidence="11">
    <location>
        <begin position="281"/>
        <end position="294"/>
    </location>
</feature>
<dbReference type="PROSITE" id="PS00028">
    <property type="entry name" value="ZINC_FINGER_C2H2_1"/>
    <property type="match status" value="6"/>
</dbReference>
<evidence type="ECO:0000256" key="10">
    <source>
        <dbReference type="PROSITE-ProRule" id="PRU00042"/>
    </source>
</evidence>
<evidence type="ECO:0000256" key="7">
    <source>
        <dbReference type="ARBA" id="ARBA00023125"/>
    </source>
</evidence>
<keyword evidence="5" id="KW-0862">Zinc</keyword>
<keyword evidence="14" id="KW-1185">Reference proteome</keyword>
<protein>
    <recommendedName>
        <fullName evidence="12">C2H2-type domain-containing protein</fullName>
    </recommendedName>
</protein>
<evidence type="ECO:0000256" key="1">
    <source>
        <dbReference type="ARBA" id="ARBA00004123"/>
    </source>
</evidence>
<dbReference type="SUPFAM" id="SSF57667">
    <property type="entry name" value="beta-beta-alpha zinc fingers"/>
    <property type="match status" value="3"/>
</dbReference>
<keyword evidence="2" id="KW-0479">Metal-binding</keyword>
<dbReference type="Proteomes" id="UP000075880">
    <property type="component" value="Unassembled WGS sequence"/>
</dbReference>
<dbReference type="GO" id="GO:0003677">
    <property type="term" value="F:DNA binding"/>
    <property type="evidence" value="ECO:0007669"/>
    <property type="project" value="UniProtKB-KW"/>
</dbReference>
<comment type="subcellular location">
    <subcellularLocation>
        <location evidence="1">Nucleus</location>
    </subcellularLocation>
</comment>
<keyword evidence="3" id="KW-0677">Repeat</keyword>
<dbReference type="Pfam" id="PF00096">
    <property type="entry name" value="zf-C2H2"/>
    <property type="match status" value="3"/>
</dbReference>
<evidence type="ECO:0000256" key="8">
    <source>
        <dbReference type="ARBA" id="ARBA00023163"/>
    </source>
</evidence>
<feature type="compositionally biased region" description="Basic and acidic residues" evidence="11">
    <location>
        <begin position="271"/>
        <end position="280"/>
    </location>
</feature>
<feature type="domain" description="C2H2-type" evidence="12">
    <location>
        <begin position="189"/>
        <end position="216"/>
    </location>
</feature>
<keyword evidence="6" id="KW-0805">Transcription regulation</keyword>
<feature type="region of interest" description="Disordered" evidence="11">
    <location>
        <begin position="271"/>
        <end position="320"/>
    </location>
</feature>
<dbReference type="FunFam" id="3.30.160.60:FF:000446">
    <property type="entry name" value="Zinc finger protein"/>
    <property type="match status" value="1"/>
</dbReference>
<feature type="domain" description="C2H2-type" evidence="12">
    <location>
        <begin position="246"/>
        <end position="273"/>
    </location>
</feature>
<organism evidence="13 14">
    <name type="scientific">Anopheles atroparvus</name>
    <name type="common">European mosquito</name>
    <dbReference type="NCBI Taxonomy" id="41427"/>
    <lineage>
        <taxon>Eukaryota</taxon>
        <taxon>Metazoa</taxon>
        <taxon>Ecdysozoa</taxon>
        <taxon>Arthropoda</taxon>
        <taxon>Hexapoda</taxon>
        <taxon>Insecta</taxon>
        <taxon>Pterygota</taxon>
        <taxon>Neoptera</taxon>
        <taxon>Endopterygota</taxon>
        <taxon>Diptera</taxon>
        <taxon>Nematocera</taxon>
        <taxon>Culicoidea</taxon>
        <taxon>Culicidae</taxon>
        <taxon>Anophelinae</taxon>
        <taxon>Anopheles</taxon>
    </lineage>
</organism>
<feature type="domain" description="C2H2-type" evidence="12">
    <location>
        <begin position="356"/>
        <end position="379"/>
    </location>
</feature>
<name>A0AAG5DPF9_ANOAO</name>
<evidence type="ECO:0000259" key="12">
    <source>
        <dbReference type="PROSITE" id="PS50157"/>
    </source>
</evidence>
<feature type="domain" description="C2H2-type" evidence="12">
    <location>
        <begin position="327"/>
        <end position="355"/>
    </location>
</feature>
<dbReference type="GO" id="GO:0008270">
    <property type="term" value="F:zinc ion binding"/>
    <property type="evidence" value="ECO:0007669"/>
    <property type="project" value="UniProtKB-KW"/>
</dbReference>
<dbReference type="PANTHER" id="PTHR23234">
    <property type="entry name" value="ZNF44 PROTEIN"/>
    <property type="match status" value="1"/>
</dbReference>
<evidence type="ECO:0000256" key="9">
    <source>
        <dbReference type="ARBA" id="ARBA00023242"/>
    </source>
</evidence>
<keyword evidence="9" id="KW-0539">Nucleus</keyword>
<keyword evidence="4 10" id="KW-0863">Zinc-finger</keyword>
<dbReference type="Gene3D" id="3.30.160.60">
    <property type="entry name" value="Classic Zinc Finger"/>
    <property type="match status" value="6"/>
</dbReference>
<keyword evidence="8" id="KW-0804">Transcription</keyword>
<dbReference type="AlphaFoldDB" id="A0AAG5DPF9"/>
<reference evidence="13" key="1">
    <citation type="submission" date="2024-04" db="UniProtKB">
        <authorList>
            <consortium name="EnsemblMetazoa"/>
        </authorList>
    </citation>
    <scope>IDENTIFICATION</scope>
    <source>
        <strain evidence="13">EBRO</strain>
    </source>
</reference>
<accession>A0AAG5DPF9</accession>
<dbReference type="EnsemblMetazoa" id="ENSAATROPT013806">
    <property type="protein sequence ID" value="ENSAATROPP012573"/>
    <property type="gene ID" value="ENSAATROPG011205"/>
</dbReference>
<dbReference type="PROSITE" id="PS50157">
    <property type="entry name" value="ZINC_FINGER_C2H2_2"/>
    <property type="match status" value="6"/>
</dbReference>
<sequence>MFTDQNADDISDFDSFKLNYKQVLDLQNEDESEWSCAEGIDFVYLFVPEKPEEGVVHNIDHPTARHGILIDKKLNVKIESNDEEVDVSLPQGEPLASYSQLLTLMYVLTEPLSYDEEYTNEEWLESDGSQPDFDETSLEATLDTTPLELEGTSAGEGTRKFKCSYCPKTFTRPIRRREHENVHTGKKPYVCTICLRGFSASSGLVAHKQLHHGVRNHACPDCGKTFHRRRNMRLHHRLVHLGEKPYVCPICQRPYTDNTCFKRHIERHSQSDTVAPERKVASASAAPKPSKGKVQNLDPPVRPPKPTKPPKCPKGARRTRNTLPKRYPCELCGQMFARRRNVEYHVTYTHTGIKPHECEFCGKKYSDITSFKRHIRVHTELSVQQQSVAGEAIVFQRNEATAPGDQAVTVLQDLHQNAVITSYIILD</sequence>
<dbReference type="FunFam" id="3.30.160.60:FF:000325">
    <property type="entry name" value="ZFP90 zinc finger protein"/>
    <property type="match status" value="1"/>
</dbReference>
<feature type="domain" description="C2H2-type" evidence="12">
    <location>
        <begin position="161"/>
        <end position="188"/>
    </location>
</feature>
<proteinExistence type="predicted"/>
<dbReference type="GO" id="GO:0005634">
    <property type="term" value="C:nucleus"/>
    <property type="evidence" value="ECO:0007669"/>
    <property type="project" value="UniProtKB-SubCell"/>
</dbReference>
<feature type="domain" description="C2H2-type" evidence="12">
    <location>
        <begin position="217"/>
        <end position="245"/>
    </location>
</feature>